<keyword evidence="3" id="KW-0175">Coiled coil</keyword>
<dbReference type="RefSeq" id="WP_301127743.1">
    <property type="nucleotide sequence ID" value="NZ_JAUHPV010000004.1"/>
</dbReference>
<evidence type="ECO:0000313" key="5">
    <source>
        <dbReference type="EMBL" id="MDN4472808.1"/>
    </source>
</evidence>
<feature type="coiled-coil region" evidence="3">
    <location>
        <begin position="26"/>
        <end position="53"/>
    </location>
</feature>
<evidence type="ECO:0000313" key="6">
    <source>
        <dbReference type="Proteomes" id="UP001172738"/>
    </source>
</evidence>
<evidence type="ECO:0000256" key="4">
    <source>
        <dbReference type="SAM" id="Phobius"/>
    </source>
</evidence>
<evidence type="ECO:0000256" key="3">
    <source>
        <dbReference type="SAM" id="Coils"/>
    </source>
</evidence>
<gene>
    <name evidence="5" type="ORF">QQX04_07360</name>
</gene>
<comment type="caution">
    <text evidence="5">The sequence shown here is derived from an EMBL/GenBank/DDBJ whole genome shotgun (WGS) entry which is preliminary data.</text>
</comment>
<keyword evidence="4" id="KW-0812">Transmembrane</keyword>
<keyword evidence="4" id="KW-0472">Membrane</keyword>
<accession>A0ABT8G102</accession>
<dbReference type="Proteomes" id="UP001172738">
    <property type="component" value="Unassembled WGS sequence"/>
</dbReference>
<name>A0ABT8G102_9MICO</name>
<organism evidence="5 6">
    <name type="scientific">Demequina zhanjiangensis</name>
    <dbReference type="NCBI Taxonomy" id="3051659"/>
    <lineage>
        <taxon>Bacteria</taxon>
        <taxon>Bacillati</taxon>
        <taxon>Actinomycetota</taxon>
        <taxon>Actinomycetes</taxon>
        <taxon>Micrococcales</taxon>
        <taxon>Demequinaceae</taxon>
        <taxon>Demequina</taxon>
    </lineage>
</organism>
<keyword evidence="6" id="KW-1185">Reference proteome</keyword>
<evidence type="ECO:0008006" key="7">
    <source>
        <dbReference type="Google" id="ProtNLM"/>
    </source>
</evidence>
<keyword evidence="4" id="KW-1133">Transmembrane helix</keyword>
<dbReference type="Gene3D" id="1.10.10.1320">
    <property type="entry name" value="Anti-sigma factor, zinc-finger domain"/>
    <property type="match status" value="1"/>
</dbReference>
<protein>
    <recommendedName>
        <fullName evidence="7">Zinc-finger</fullName>
    </recommendedName>
</protein>
<dbReference type="EMBL" id="JAUHPV010000004">
    <property type="protein sequence ID" value="MDN4472808.1"/>
    <property type="molecule type" value="Genomic_DNA"/>
</dbReference>
<evidence type="ECO:0000256" key="1">
    <source>
        <dbReference type="ARBA" id="ARBA00023015"/>
    </source>
</evidence>
<feature type="transmembrane region" description="Helical" evidence="4">
    <location>
        <begin position="94"/>
        <end position="114"/>
    </location>
</feature>
<keyword evidence="1" id="KW-0805">Transcription regulation</keyword>
<dbReference type="InterPro" id="IPR041916">
    <property type="entry name" value="Anti_sigma_zinc_sf"/>
</dbReference>
<reference evidence="5" key="1">
    <citation type="submission" date="2023-06" db="EMBL/GenBank/DDBJ databases">
        <title>SYSU T00b26.</title>
        <authorList>
            <person name="Gao L."/>
            <person name="Fang B.-Z."/>
            <person name="Li W.-J."/>
        </authorList>
    </citation>
    <scope>NUCLEOTIDE SEQUENCE</scope>
    <source>
        <strain evidence="5">SYSU T00b26</strain>
    </source>
</reference>
<evidence type="ECO:0000256" key="2">
    <source>
        <dbReference type="ARBA" id="ARBA00023163"/>
    </source>
</evidence>
<keyword evidence="2" id="KW-0804">Transcription</keyword>
<sequence>MTGRHLGRSVHDLLDGRLDRQATAQAMSHLAECEECSNRYEELRQARERLTSSPAGIDMSFAQQLLDRERMAEIAAQEDPHHARAVRPPDRRPALLVLGALVMLVGGVGAAYVAGAPQAVSIEAASPGTGGTATTVSYAGSQEDQEEELLSSWLDPFQEDSSLTRVDVSEVSTPDGAEGLILTLVAGTDSVLVTEQQGRLASGWSELPTVSLDDVTLFVIHGSPTTLVWESGGFVLTASCGACEVSTLIDVAAAFPVDGEPGLVDRISAGLGELADAVVGSD</sequence>
<proteinExistence type="predicted"/>